<dbReference type="Pfam" id="PF13458">
    <property type="entry name" value="Peripla_BP_6"/>
    <property type="match status" value="1"/>
</dbReference>
<evidence type="ECO:0000313" key="5">
    <source>
        <dbReference type="EMBL" id="RKJ96897.1"/>
    </source>
</evidence>
<accession>A0A420KCG3</accession>
<proteinExistence type="inferred from homology"/>
<evidence type="ECO:0000256" key="3">
    <source>
        <dbReference type="SAM" id="SignalP"/>
    </source>
</evidence>
<feature type="signal peptide" evidence="3">
    <location>
        <begin position="1"/>
        <end position="26"/>
    </location>
</feature>
<evidence type="ECO:0000256" key="2">
    <source>
        <dbReference type="ARBA" id="ARBA00022729"/>
    </source>
</evidence>
<comment type="similarity">
    <text evidence="1">Belongs to the leucine-binding protein family.</text>
</comment>
<dbReference type="Proteomes" id="UP000216225">
    <property type="component" value="Unassembled WGS sequence"/>
</dbReference>
<dbReference type="InterPro" id="IPR051010">
    <property type="entry name" value="BCAA_transport"/>
</dbReference>
<sequence>MTHRTTRRAVALAACALLALPAAGHAQTAQAPVKFGATLSLTGASASVGEDQRRGMLLALEEINARGGVLGQPLQFVIEDTGGRAVSALDAAKKLVAVDKVAAVLGEYSSSLTIPVGQYVVREGLPFINHGSSSPAVRSIGEGAFSVIGLDDASARFSAQDLWDLGYRKVAFIAPNNAYGQGVAVEFRKNFEKLGGAIASQVLYTAGQSTYRRELQQMERAKPDVYVYSAYGQEAAVINREAFELGLHQGQPWYAIYHTMCTTDSAPKHVAGQRGIDVRSVGPQGQGFKAAYEAKYGHPFKSSYTGYAYDSVRLLAAAVQQAGTTRPDAVKQALRAIASGYEGATGTLTFAADGQRADQPYQKTVYRGRVQPR</sequence>
<dbReference type="PANTHER" id="PTHR30483">
    <property type="entry name" value="LEUCINE-SPECIFIC-BINDING PROTEIN"/>
    <property type="match status" value="1"/>
</dbReference>
<dbReference type="AlphaFoldDB" id="A0A420KCG3"/>
<dbReference type="Gene3D" id="3.40.50.2300">
    <property type="match status" value="2"/>
</dbReference>
<dbReference type="CDD" id="cd06346">
    <property type="entry name" value="PBP1_ABC_ligand_binding-like"/>
    <property type="match status" value="1"/>
</dbReference>
<dbReference type="SUPFAM" id="SSF53822">
    <property type="entry name" value="Periplasmic binding protein-like I"/>
    <property type="match status" value="1"/>
</dbReference>
<gene>
    <name evidence="5" type="ORF">CE154_012890</name>
</gene>
<dbReference type="EMBL" id="NKDB02000002">
    <property type="protein sequence ID" value="RKJ96897.1"/>
    <property type="molecule type" value="Genomic_DNA"/>
</dbReference>
<evidence type="ECO:0000313" key="6">
    <source>
        <dbReference type="Proteomes" id="UP000216225"/>
    </source>
</evidence>
<feature type="chain" id="PRO_5019060638" evidence="3">
    <location>
        <begin position="27"/>
        <end position="373"/>
    </location>
</feature>
<name>A0A420KCG3_9BURK</name>
<keyword evidence="2 3" id="KW-0732">Signal</keyword>
<organism evidence="5 6">
    <name type="scientific">Alicycliphilus denitrificans</name>
    <dbReference type="NCBI Taxonomy" id="179636"/>
    <lineage>
        <taxon>Bacteria</taxon>
        <taxon>Pseudomonadati</taxon>
        <taxon>Pseudomonadota</taxon>
        <taxon>Betaproteobacteria</taxon>
        <taxon>Burkholderiales</taxon>
        <taxon>Comamonadaceae</taxon>
        <taxon>Alicycliphilus</taxon>
    </lineage>
</organism>
<reference evidence="5 6" key="1">
    <citation type="submission" date="2018-09" db="EMBL/GenBank/DDBJ databases">
        <title>Genome comparison of Alicycliphilus sp. BQ1, a polyurethanolytic bacterium, with its closest phylogenetic relatives Alicycliphilus denitrificans BC and K601, unable to attack polyurethane.</title>
        <authorList>
            <person name="Loza-Tavera H."/>
            <person name="Lozano L."/>
            <person name="Cevallos M."/>
            <person name="Maya-Lucas O."/>
            <person name="Garcia-Mena J."/>
            <person name="Hernandez J."/>
        </authorList>
    </citation>
    <scope>NUCLEOTIDE SEQUENCE [LARGE SCALE GENOMIC DNA]</scope>
    <source>
        <strain evidence="5 6">BQ1</strain>
    </source>
</reference>
<comment type="caution">
    <text evidence="5">The sequence shown here is derived from an EMBL/GenBank/DDBJ whole genome shotgun (WGS) entry which is preliminary data.</text>
</comment>
<protein>
    <submittedName>
        <fullName evidence="5">ABC transporter substrate-binding protein</fullName>
    </submittedName>
</protein>
<dbReference type="RefSeq" id="WP_094438436.1">
    <property type="nucleotide sequence ID" value="NZ_NKDB02000002.1"/>
</dbReference>
<dbReference type="PANTHER" id="PTHR30483:SF6">
    <property type="entry name" value="PERIPLASMIC BINDING PROTEIN OF ABC TRANSPORTER FOR NATURAL AMINO ACIDS"/>
    <property type="match status" value="1"/>
</dbReference>
<feature type="domain" description="Leucine-binding protein" evidence="4">
    <location>
        <begin position="32"/>
        <end position="361"/>
    </location>
</feature>
<dbReference type="InterPro" id="IPR028082">
    <property type="entry name" value="Peripla_BP_I"/>
</dbReference>
<dbReference type="InterPro" id="IPR028081">
    <property type="entry name" value="Leu-bd"/>
</dbReference>
<evidence type="ECO:0000256" key="1">
    <source>
        <dbReference type="ARBA" id="ARBA00010062"/>
    </source>
</evidence>
<evidence type="ECO:0000259" key="4">
    <source>
        <dbReference type="Pfam" id="PF13458"/>
    </source>
</evidence>